<protein>
    <submittedName>
        <fullName evidence="4">H-NS histone family protein</fullName>
    </submittedName>
</protein>
<dbReference type="SUPFAM" id="SSF81273">
    <property type="entry name" value="H-NS histone-like proteins"/>
    <property type="match status" value="1"/>
</dbReference>
<feature type="compositionally biased region" description="Low complexity" evidence="2">
    <location>
        <begin position="98"/>
        <end position="114"/>
    </location>
</feature>
<feature type="region of interest" description="Disordered" evidence="2">
    <location>
        <begin position="53"/>
        <end position="129"/>
    </location>
</feature>
<organism evidence="4 5">
    <name type="scientific">Noviherbaspirillum pedocola</name>
    <dbReference type="NCBI Taxonomy" id="2801341"/>
    <lineage>
        <taxon>Bacteria</taxon>
        <taxon>Pseudomonadati</taxon>
        <taxon>Pseudomonadota</taxon>
        <taxon>Betaproteobacteria</taxon>
        <taxon>Burkholderiales</taxon>
        <taxon>Oxalobacteraceae</taxon>
        <taxon>Noviherbaspirillum</taxon>
    </lineage>
</organism>
<evidence type="ECO:0000256" key="2">
    <source>
        <dbReference type="SAM" id="MobiDB-lite"/>
    </source>
</evidence>
<dbReference type="Proteomes" id="UP000622890">
    <property type="component" value="Unassembled WGS sequence"/>
</dbReference>
<dbReference type="EMBL" id="JAEPBG010000041">
    <property type="protein sequence ID" value="MBK4739165.1"/>
    <property type="molecule type" value="Genomic_DNA"/>
</dbReference>
<sequence>MISNLQSARALIQADLDHARKVLELWSQQVSDLERALAQIDSVGESRQALKEQYAGGRNAAPRLISSPASGPIRGGRKPKAEAAPTGTVRKRRTKIPGSTSDSVSSSAGDGKAGAVKKAKTTTVSGKGRKIEAKYKDLNSDKTWSGRGRRPAWFTGAPEQYLIPSNAAQHETGGTSSSVH</sequence>
<dbReference type="Pfam" id="PF00816">
    <property type="entry name" value="Histone_HNS"/>
    <property type="match status" value="1"/>
</dbReference>
<dbReference type="Gene3D" id="4.10.430.10">
    <property type="entry name" value="Histone-like protein H-NS, C-terminal domain"/>
    <property type="match status" value="1"/>
</dbReference>
<dbReference type="RefSeq" id="WP_200598534.1">
    <property type="nucleotide sequence ID" value="NZ_JAEPBG010000041.1"/>
</dbReference>
<dbReference type="GO" id="GO:0003677">
    <property type="term" value="F:DNA binding"/>
    <property type="evidence" value="ECO:0007669"/>
    <property type="project" value="InterPro"/>
</dbReference>
<dbReference type="InterPro" id="IPR027444">
    <property type="entry name" value="H-NS_C_dom"/>
</dbReference>
<feature type="region of interest" description="Disordered" evidence="2">
    <location>
        <begin position="161"/>
        <end position="180"/>
    </location>
</feature>
<evidence type="ECO:0000256" key="1">
    <source>
        <dbReference type="SAM" id="Coils"/>
    </source>
</evidence>
<feature type="domain" description="DNA-binding protein H-NS-like C-terminal" evidence="3">
    <location>
        <begin position="125"/>
        <end position="163"/>
    </location>
</feature>
<proteinExistence type="predicted"/>
<reference evidence="4" key="1">
    <citation type="submission" date="2021-01" db="EMBL/GenBank/DDBJ databases">
        <title>Genome sequence of strain Noviherbaspirillum sp. DKR-6.</title>
        <authorList>
            <person name="Chaudhary D.K."/>
        </authorList>
    </citation>
    <scope>NUCLEOTIDE SEQUENCE</scope>
    <source>
        <strain evidence="4">DKR-6</strain>
    </source>
</reference>
<accession>A0A934W9N1</accession>
<dbReference type="AlphaFoldDB" id="A0A934W9N1"/>
<name>A0A934W9N1_9BURK</name>
<evidence type="ECO:0000313" key="5">
    <source>
        <dbReference type="Proteomes" id="UP000622890"/>
    </source>
</evidence>
<keyword evidence="1" id="KW-0175">Coiled coil</keyword>
<keyword evidence="5" id="KW-1185">Reference proteome</keyword>
<comment type="caution">
    <text evidence="4">The sequence shown here is derived from an EMBL/GenBank/DDBJ whole genome shotgun (WGS) entry which is preliminary data.</text>
</comment>
<evidence type="ECO:0000259" key="3">
    <source>
        <dbReference type="SMART" id="SM00528"/>
    </source>
</evidence>
<evidence type="ECO:0000313" key="4">
    <source>
        <dbReference type="EMBL" id="MBK4739165.1"/>
    </source>
</evidence>
<feature type="coiled-coil region" evidence="1">
    <location>
        <begin position="16"/>
        <end position="53"/>
    </location>
</feature>
<dbReference type="SMART" id="SM00528">
    <property type="entry name" value="HNS"/>
    <property type="match status" value="1"/>
</dbReference>
<gene>
    <name evidence="4" type="ORF">JJB74_31595</name>
</gene>
<feature type="compositionally biased region" description="Polar residues" evidence="2">
    <location>
        <begin position="166"/>
        <end position="180"/>
    </location>
</feature>
<dbReference type="InterPro" id="IPR037150">
    <property type="entry name" value="H-NS_C_dom_sf"/>
</dbReference>